<organism evidence="1 2">
    <name type="scientific">Bifidobacterium longum</name>
    <dbReference type="NCBI Taxonomy" id="216816"/>
    <lineage>
        <taxon>Bacteria</taxon>
        <taxon>Bacillati</taxon>
        <taxon>Actinomycetota</taxon>
        <taxon>Actinomycetes</taxon>
        <taxon>Bifidobacteriales</taxon>
        <taxon>Bifidobacteriaceae</taxon>
        <taxon>Bifidobacterium</taxon>
    </lineage>
</organism>
<dbReference type="InterPro" id="IPR046075">
    <property type="entry name" value="DUF6093"/>
</dbReference>
<reference evidence="1" key="1">
    <citation type="submission" date="2023-10" db="EMBL/GenBank/DDBJ databases">
        <title>Supernatant from a Refined Defined Microbial Community Protects Mice from Clostridioides difficile Infection.</title>
        <authorList>
            <person name="Douchant K."/>
            <person name="He S.-M."/>
            <person name="Noordhof C."/>
            <person name="Greenlaw J."/>
            <person name="Schroeter K."/>
            <person name="Vancuren S.J."/>
            <person name="Sjaarda C."/>
            <person name="Allen-Vercoe E."/>
            <person name="Gloor G.B."/>
            <person name="Vanner S.J."/>
            <person name="Petrof E.O."/>
            <person name="Sheth P.M."/>
            <person name="Guzman M."/>
        </authorList>
    </citation>
    <scope>NUCLEOTIDE SEQUENCE</scope>
    <source>
        <strain evidence="1">16-6-I_4_FM</strain>
    </source>
</reference>
<dbReference type="Pfam" id="PF19586">
    <property type="entry name" value="DUF6093"/>
    <property type="match status" value="1"/>
</dbReference>
<protein>
    <submittedName>
        <fullName evidence="1">DUF6093 family protein</fullName>
    </submittedName>
</protein>
<gene>
    <name evidence="1" type="ORF">SCX10_05775</name>
</gene>
<proteinExistence type="predicted"/>
<dbReference type="RefSeq" id="WP_007056601.1">
    <property type="nucleotide sequence ID" value="NZ_CP043002.1"/>
</dbReference>
<sequence>MNVQHILNRGRQLAESLMTDQCRVTHMGKPVTDPETGLVEPAANTVYEGKCKVQTSGGLAAENTEGGIVEALGAVTPVWSMYVHFPYGTTGLLPGDVCEITEAADPNLKGRKLRLLNMQSEKTHSTACRWNVKEVGNSNE</sequence>
<dbReference type="Proteomes" id="UP001272183">
    <property type="component" value="Unassembled WGS sequence"/>
</dbReference>
<evidence type="ECO:0000313" key="2">
    <source>
        <dbReference type="Proteomes" id="UP001272183"/>
    </source>
</evidence>
<name>A0A855G875_BIFLN</name>
<dbReference type="AlphaFoldDB" id="A0A855G875"/>
<comment type="caution">
    <text evidence="1">The sequence shown here is derived from an EMBL/GenBank/DDBJ whole genome shotgun (WGS) entry which is preliminary data.</text>
</comment>
<evidence type="ECO:0000313" key="1">
    <source>
        <dbReference type="EMBL" id="MDW7546335.1"/>
    </source>
</evidence>
<dbReference type="EMBL" id="JAWUDL010000009">
    <property type="protein sequence ID" value="MDW7546335.1"/>
    <property type="molecule type" value="Genomic_DNA"/>
</dbReference>
<accession>A0A855G875</accession>